<feature type="domain" description="Capsule synthesis protein CapA" evidence="2">
    <location>
        <begin position="36"/>
        <end position="267"/>
    </location>
</feature>
<dbReference type="Gene3D" id="3.60.21.10">
    <property type="match status" value="1"/>
</dbReference>
<dbReference type="SUPFAM" id="SSF56300">
    <property type="entry name" value="Metallo-dependent phosphatases"/>
    <property type="match status" value="1"/>
</dbReference>
<dbReference type="InterPro" id="IPR019079">
    <property type="entry name" value="Capsule_synth_CapA"/>
</dbReference>
<proteinExistence type="inferred from homology"/>
<dbReference type="SMART" id="SM00854">
    <property type="entry name" value="PGA_cap"/>
    <property type="match status" value="1"/>
</dbReference>
<dbReference type="EMBL" id="CAEZUV010000094">
    <property type="protein sequence ID" value="CAB4616030.1"/>
    <property type="molecule type" value="Genomic_DNA"/>
</dbReference>
<dbReference type="AlphaFoldDB" id="A0A6J6HSB5"/>
<gene>
    <name evidence="3" type="ORF">UFOPK1856_00698</name>
</gene>
<dbReference type="PANTHER" id="PTHR33393">
    <property type="entry name" value="POLYGLUTAMINE SYNTHESIS ACCESSORY PROTEIN RV0574C-RELATED"/>
    <property type="match status" value="1"/>
</dbReference>
<evidence type="ECO:0000313" key="3">
    <source>
        <dbReference type="EMBL" id="CAB4616030.1"/>
    </source>
</evidence>
<evidence type="ECO:0000256" key="1">
    <source>
        <dbReference type="ARBA" id="ARBA00005662"/>
    </source>
</evidence>
<accession>A0A6J6HSB5</accession>
<dbReference type="InterPro" id="IPR052169">
    <property type="entry name" value="CW_Biosynth-Accessory"/>
</dbReference>
<dbReference type="CDD" id="cd07381">
    <property type="entry name" value="MPP_CapA"/>
    <property type="match status" value="1"/>
</dbReference>
<reference evidence="3" key="1">
    <citation type="submission" date="2020-05" db="EMBL/GenBank/DDBJ databases">
        <authorList>
            <person name="Chiriac C."/>
            <person name="Salcher M."/>
            <person name="Ghai R."/>
            <person name="Kavagutti S V."/>
        </authorList>
    </citation>
    <scope>NUCLEOTIDE SEQUENCE</scope>
</reference>
<name>A0A6J6HSB5_9ZZZZ</name>
<evidence type="ECO:0000259" key="2">
    <source>
        <dbReference type="SMART" id="SM00854"/>
    </source>
</evidence>
<protein>
    <submittedName>
        <fullName evidence="3">Unannotated protein</fullName>
    </submittedName>
</protein>
<dbReference type="Pfam" id="PF09587">
    <property type="entry name" value="PGA_cap"/>
    <property type="match status" value="1"/>
</dbReference>
<dbReference type="InterPro" id="IPR029052">
    <property type="entry name" value="Metallo-depent_PP-like"/>
</dbReference>
<sequence>MKLRVAIVVCVVTTFAIVAIEPSSHAAKSVKSKDVVINVVGDVHGESAINRRAIPALKQYFRDGDLNIFNLETAVTNHDVKEEKEYNFKTSSTFLKSLKSVGLNLANIANNHSYDYGLKGFEDTLKNLDRTGMDYVGGGLNSSAAYEGQIYTIKGMRIGILGIAKVNGGPESIATRDKAGTTNGYDNISTEQAITQLRASSDVVIILTHWGEEGSFCPRPSERSSAKKWSALGADIILGSHTHTLQPVILENNKLTAYSMGNFIFYSSKMENRSTGILKIRITPKKRISYTIQPMLINNLTKVPEKSAALYTPDIDCENQANTTVR</sequence>
<organism evidence="3">
    <name type="scientific">freshwater metagenome</name>
    <dbReference type="NCBI Taxonomy" id="449393"/>
    <lineage>
        <taxon>unclassified sequences</taxon>
        <taxon>metagenomes</taxon>
        <taxon>ecological metagenomes</taxon>
    </lineage>
</organism>
<comment type="similarity">
    <text evidence="1">Belongs to the CapA family.</text>
</comment>
<dbReference type="PANTHER" id="PTHR33393:SF13">
    <property type="entry name" value="PGA BIOSYNTHESIS PROTEIN CAPA"/>
    <property type="match status" value="1"/>
</dbReference>